<evidence type="ECO:0000256" key="2">
    <source>
        <dbReference type="ARBA" id="ARBA00023043"/>
    </source>
</evidence>
<dbReference type="PROSITE" id="PS50088">
    <property type="entry name" value="ANK_REPEAT"/>
    <property type="match status" value="2"/>
</dbReference>
<sequence length="619" mass="66137">MADLPTYLPTYPPTCAPVESVTAEPFAEAAVVAETADVVAQDMMEHAAGSAEDATEGDEKAAAADGATQQAPPQVDQRALNEALLRAVDDLQPSEVARLLERRADAAYEKRDEGGWGAYDARSPIHKALRENCLPIITLLLEAGAKVNAPEAHYDWRGCGGTTTAFEMAVDRAVQGNPELLRLFLKHGGNPNETCSRSIATMRTDGRMHWSVIHTAVRGRSPECVQVLLEAGANVDAEEVEKCHNERGFNRHTVQTALHIACEMTTKQSNEQSLQLVDVLLRGGADPNAIRQRTEQVEKKNYKCVTDDPREDGYVSPVRCVPVKETPLHIALRIKALSLARKLVLAGARADIPFQFGKKATPTAELCPKGRTGILYPLWTPEQHDLFPRPVQEAMRSLLLCTLPKRPLPVDLIMVLFQYLEVGAWDQHVCRDQPCEDERAHTAESSKKTPVKSKQAASRLPAAATQPEAPKSRPLTSSRRVPVKSKAPGVKGPTAAAQSAGTASPAKNAVRTTGTKPPAMKKATQKAERSSSAGAGQPASTAAHATTAASSAAATNLASATPSTKAKRAQPKKVGTAKAAAPAARVRSSTPVSNTSAPVASCRPPTDKTSIKKAPRTMA</sequence>
<dbReference type="SUPFAM" id="SSF48403">
    <property type="entry name" value="Ankyrin repeat"/>
    <property type="match status" value="1"/>
</dbReference>
<evidence type="ECO:0000256" key="3">
    <source>
        <dbReference type="PROSITE-ProRule" id="PRU00023"/>
    </source>
</evidence>
<feature type="region of interest" description="Disordered" evidence="4">
    <location>
        <begin position="438"/>
        <end position="619"/>
    </location>
</feature>
<dbReference type="InterPro" id="IPR036770">
    <property type="entry name" value="Ankyrin_rpt-contain_sf"/>
</dbReference>
<dbReference type="PANTHER" id="PTHR24198">
    <property type="entry name" value="ANKYRIN REPEAT AND PROTEIN KINASE DOMAIN-CONTAINING PROTEIN"/>
    <property type="match status" value="1"/>
</dbReference>
<proteinExistence type="predicted"/>
<feature type="compositionally biased region" description="Low complexity" evidence="4">
    <location>
        <begin position="573"/>
        <end position="591"/>
    </location>
</feature>
<dbReference type="Pfam" id="PF00023">
    <property type="entry name" value="Ank"/>
    <property type="match status" value="1"/>
</dbReference>
<dbReference type="PROSITE" id="PS50297">
    <property type="entry name" value="ANK_REP_REGION"/>
    <property type="match status" value="1"/>
</dbReference>
<accession>A0A7S4G1M3</accession>
<dbReference type="Gene3D" id="1.25.40.20">
    <property type="entry name" value="Ankyrin repeat-containing domain"/>
    <property type="match status" value="2"/>
</dbReference>
<reference evidence="5" key="1">
    <citation type="submission" date="2021-01" db="EMBL/GenBank/DDBJ databases">
        <authorList>
            <person name="Corre E."/>
            <person name="Pelletier E."/>
            <person name="Niang G."/>
            <person name="Scheremetjew M."/>
            <person name="Finn R."/>
            <person name="Kale V."/>
            <person name="Holt S."/>
            <person name="Cochrane G."/>
            <person name="Meng A."/>
            <person name="Brown T."/>
            <person name="Cohen L."/>
        </authorList>
    </citation>
    <scope>NUCLEOTIDE SEQUENCE</scope>
    <source>
        <strain evidence="5">CCMP1594</strain>
    </source>
</reference>
<dbReference type="AlphaFoldDB" id="A0A7S4G1M3"/>
<organism evidence="5">
    <name type="scientific">Eutreptiella gymnastica</name>
    <dbReference type="NCBI Taxonomy" id="73025"/>
    <lineage>
        <taxon>Eukaryota</taxon>
        <taxon>Discoba</taxon>
        <taxon>Euglenozoa</taxon>
        <taxon>Euglenida</taxon>
        <taxon>Spirocuta</taxon>
        <taxon>Euglenophyceae</taxon>
        <taxon>Eutreptiales</taxon>
        <taxon>Eutreptiaceae</taxon>
        <taxon>Eutreptiella</taxon>
    </lineage>
</organism>
<feature type="compositionally biased region" description="Low complexity" evidence="4">
    <location>
        <begin position="492"/>
        <end position="506"/>
    </location>
</feature>
<dbReference type="EMBL" id="HBJA01096661">
    <property type="protein sequence ID" value="CAE0822255.1"/>
    <property type="molecule type" value="Transcribed_RNA"/>
</dbReference>
<dbReference type="PANTHER" id="PTHR24198:SF165">
    <property type="entry name" value="ANKYRIN REPEAT-CONTAINING PROTEIN-RELATED"/>
    <property type="match status" value="1"/>
</dbReference>
<dbReference type="InterPro" id="IPR002110">
    <property type="entry name" value="Ankyrin_rpt"/>
</dbReference>
<evidence type="ECO:0000256" key="4">
    <source>
        <dbReference type="SAM" id="MobiDB-lite"/>
    </source>
</evidence>
<feature type="compositionally biased region" description="Basic and acidic residues" evidence="4">
    <location>
        <begin position="438"/>
        <end position="447"/>
    </location>
</feature>
<evidence type="ECO:0000256" key="1">
    <source>
        <dbReference type="ARBA" id="ARBA00022737"/>
    </source>
</evidence>
<dbReference type="SMART" id="SM00248">
    <property type="entry name" value="ANK"/>
    <property type="match status" value="5"/>
</dbReference>
<evidence type="ECO:0000313" key="5">
    <source>
        <dbReference type="EMBL" id="CAE0822255.1"/>
    </source>
</evidence>
<feature type="repeat" description="ANK" evidence="3">
    <location>
        <begin position="120"/>
        <end position="152"/>
    </location>
</feature>
<name>A0A7S4G1M3_9EUGL</name>
<feature type="compositionally biased region" description="Low complexity" evidence="4">
    <location>
        <begin position="539"/>
        <end position="564"/>
    </location>
</feature>
<gene>
    <name evidence="5" type="ORF">EGYM00163_LOCUS33456</name>
</gene>
<keyword evidence="1" id="KW-0677">Repeat</keyword>
<keyword evidence="2 3" id="KW-0040">ANK repeat</keyword>
<dbReference type="Pfam" id="PF12796">
    <property type="entry name" value="Ank_2"/>
    <property type="match status" value="1"/>
</dbReference>
<protein>
    <submittedName>
        <fullName evidence="5">Uncharacterized protein</fullName>
    </submittedName>
</protein>
<feature type="region of interest" description="Disordered" evidence="4">
    <location>
        <begin position="46"/>
        <end position="75"/>
    </location>
</feature>
<feature type="repeat" description="ANK" evidence="3">
    <location>
        <begin position="208"/>
        <end position="240"/>
    </location>
</feature>